<dbReference type="Gene3D" id="1.10.3720.10">
    <property type="entry name" value="MetI-like"/>
    <property type="match status" value="1"/>
</dbReference>
<keyword evidence="4 7" id="KW-0812">Transmembrane</keyword>
<feature type="transmembrane region" description="Helical" evidence="7">
    <location>
        <begin position="252"/>
        <end position="269"/>
    </location>
</feature>
<feature type="transmembrane region" description="Helical" evidence="7">
    <location>
        <begin position="108"/>
        <end position="128"/>
    </location>
</feature>
<evidence type="ECO:0000256" key="2">
    <source>
        <dbReference type="ARBA" id="ARBA00022448"/>
    </source>
</evidence>
<reference evidence="8 9" key="1">
    <citation type="journal article" date="2019" name="Nat. Med.">
        <title>A library of human gut bacterial isolates paired with longitudinal multiomics data enables mechanistic microbiome research.</title>
        <authorList>
            <person name="Poyet M."/>
            <person name="Groussin M."/>
            <person name="Gibbons S.M."/>
            <person name="Avila-Pacheco J."/>
            <person name="Jiang X."/>
            <person name="Kearney S.M."/>
            <person name="Perrotta A.R."/>
            <person name="Berdy B."/>
            <person name="Zhao S."/>
            <person name="Lieberman T.D."/>
            <person name="Swanson P.K."/>
            <person name="Smith M."/>
            <person name="Roesemann S."/>
            <person name="Alexander J.E."/>
            <person name="Rich S.A."/>
            <person name="Livny J."/>
            <person name="Vlamakis H."/>
            <person name="Clish C."/>
            <person name="Bullock K."/>
            <person name="Deik A."/>
            <person name="Scott J."/>
            <person name="Pierce K.A."/>
            <person name="Xavier R.J."/>
            <person name="Alm E.J."/>
        </authorList>
    </citation>
    <scope>NUCLEOTIDE SEQUENCE [LARGE SCALE GENOMIC DNA]</scope>
    <source>
        <strain evidence="8 9">BIOML-A7</strain>
    </source>
</reference>
<dbReference type="EMBL" id="WMZR01000046">
    <property type="protein sequence ID" value="MTS53241.1"/>
    <property type="molecule type" value="Genomic_DNA"/>
</dbReference>
<dbReference type="CDD" id="cd06261">
    <property type="entry name" value="TM_PBP2"/>
    <property type="match status" value="1"/>
</dbReference>
<accession>A0A6I3QBA6</accession>
<comment type="caution">
    <text evidence="8">The sequence shown here is derived from an EMBL/GenBank/DDBJ whole genome shotgun (WGS) entry which is preliminary data.</text>
</comment>
<evidence type="ECO:0000256" key="4">
    <source>
        <dbReference type="ARBA" id="ARBA00022692"/>
    </source>
</evidence>
<dbReference type="GeneID" id="42858520"/>
<dbReference type="Proteomes" id="UP000449193">
    <property type="component" value="Unassembled WGS sequence"/>
</dbReference>
<evidence type="ECO:0000256" key="5">
    <source>
        <dbReference type="ARBA" id="ARBA00022989"/>
    </source>
</evidence>
<dbReference type="RefSeq" id="WP_050006618.1">
    <property type="nucleotide sequence ID" value="NZ_JAFHCJ010000054.1"/>
</dbReference>
<dbReference type="GO" id="GO:0005886">
    <property type="term" value="C:plasma membrane"/>
    <property type="evidence" value="ECO:0007669"/>
    <property type="project" value="UniProtKB-SubCell"/>
</dbReference>
<dbReference type="PROSITE" id="PS51257">
    <property type="entry name" value="PROKAR_LIPOPROTEIN"/>
    <property type="match status" value="1"/>
</dbReference>
<evidence type="ECO:0000313" key="9">
    <source>
        <dbReference type="Proteomes" id="UP000449193"/>
    </source>
</evidence>
<dbReference type="InterPro" id="IPR000515">
    <property type="entry name" value="MetI-like"/>
</dbReference>
<gene>
    <name evidence="8" type="ORF">GMD52_17155</name>
</gene>
<dbReference type="PROSITE" id="PS50928">
    <property type="entry name" value="ABC_TM1"/>
    <property type="match status" value="1"/>
</dbReference>
<dbReference type="InterPro" id="IPR035906">
    <property type="entry name" value="MetI-like_sf"/>
</dbReference>
<evidence type="ECO:0000256" key="1">
    <source>
        <dbReference type="ARBA" id="ARBA00004651"/>
    </source>
</evidence>
<sequence length="284" mass="31682">MKRKISISFFSIAIAILFGLACILAIYPLWHVIVGSLISYPEYMQKVLMLWPNRITFENYHYVLGQGTVLQPLVVTIFITCVGTFVNVFMITLAAYGLSKRFPGVKAISILMIVTMFLSAGLIPSYILFRQLGILNSVWVYILPAMINPFYVIIMRTSFLDFPSELEEAVAIDGAGKFVTFLRVVLPLSKPTLVTIGLFTAVDYWNTFRESVYFVTDSSKKTLQDFLYMVMNNTNMGAMGTGQAIVTENVKLAYTALAIIPILMVYPVLQNHMASGIMVGSVKG</sequence>
<feature type="transmembrane region" description="Helical" evidence="7">
    <location>
        <begin position="134"/>
        <end position="154"/>
    </location>
</feature>
<comment type="subcellular location">
    <subcellularLocation>
        <location evidence="1">Cell membrane</location>
        <topology evidence="1">Multi-pass membrane protein</topology>
    </subcellularLocation>
</comment>
<protein>
    <submittedName>
        <fullName evidence="8">ABC transporter permease subunit</fullName>
    </submittedName>
</protein>
<evidence type="ECO:0000256" key="3">
    <source>
        <dbReference type="ARBA" id="ARBA00022475"/>
    </source>
</evidence>
<dbReference type="PANTHER" id="PTHR43744:SF9">
    <property type="entry name" value="POLYGALACTURONAN_RHAMNOGALACTURONAN TRANSPORT SYSTEM PERMEASE PROTEIN YTCP"/>
    <property type="match status" value="1"/>
</dbReference>
<dbReference type="PANTHER" id="PTHR43744">
    <property type="entry name" value="ABC TRANSPORTER PERMEASE PROTEIN MG189-RELATED-RELATED"/>
    <property type="match status" value="1"/>
</dbReference>
<dbReference type="SUPFAM" id="SSF161098">
    <property type="entry name" value="MetI-like"/>
    <property type="match status" value="1"/>
</dbReference>
<evidence type="ECO:0000313" key="8">
    <source>
        <dbReference type="EMBL" id="MTS53241.1"/>
    </source>
</evidence>
<keyword evidence="6 7" id="KW-0472">Membrane</keyword>
<proteinExistence type="predicted"/>
<evidence type="ECO:0000256" key="7">
    <source>
        <dbReference type="SAM" id="Phobius"/>
    </source>
</evidence>
<organism evidence="8 9">
    <name type="scientific">Ruthenibacterium lactatiformans</name>
    <dbReference type="NCBI Taxonomy" id="1550024"/>
    <lineage>
        <taxon>Bacteria</taxon>
        <taxon>Bacillati</taxon>
        <taxon>Bacillota</taxon>
        <taxon>Clostridia</taxon>
        <taxon>Eubacteriales</taxon>
        <taxon>Oscillospiraceae</taxon>
        <taxon>Ruthenibacterium</taxon>
    </lineage>
</organism>
<keyword evidence="3" id="KW-1003">Cell membrane</keyword>
<dbReference type="GO" id="GO:0055085">
    <property type="term" value="P:transmembrane transport"/>
    <property type="evidence" value="ECO:0007669"/>
    <property type="project" value="InterPro"/>
</dbReference>
<feature type="transmembrane region" description="Helical" evidence="7">
    <location>
        <begin position="73"/>
        <end position="96"/>
    </location>
</feature>
<name>A0A6I3QBA6_9FIRM</name>
<keyword evidence="2" id="KW-0813">Transport</keyword>
<feature type="transmembrane region" description="Helical" evidence="7">
    <location>
        <begin position="7"/>
        <end position="30"/>
    </location>
</feature>
<evidence type="ECO:0000256" key="6">
    <source>
        <dbReference type="ARBA" id="ARBA00023136"/>
    </source>
</evidence>
<dbReference type="AlphaFoldDB" id="A0A6I3QBA6"/>
<keyword evidence="5 7" id="KW-1133">Transmembrane helix</keyword>